<dbReference type="NCBIfam" id="NF002677">
    <property type="entry name" value="PRK02406.1"/>
    <property type="match status" value="1"/>
</dbReference>
<feature type="binding site" evidence="16">
    <location>
        <position position="6"/>
    </location>
    <ligand>
        <name>Mg(2+)</name>
        <dbReference type="ChEBI" id="CHEBI:18420"/>
    </ligand>
</feature>
<keyword evidence="14 16" id="KW-0234">DNA repair</keyword>
<dbReference type="KEGG" id="dalk:DSCA_56080"/>
<dbReference type="Gene3D" id="3.40.1170.60">
    <property type="match status" value="1"/>
</dbReference>
<evidence type="ECO:0000256" key="9">
    <source>
        <dbReference type="ARBA" id="ARBA00022723"/>
    </source>
</evidence>
<dbReference type="GO" id="GO:0042276">
    <property type="term" value="P:error-prone translesion synthesis"/>
    <property type="evidence" value="ECO:0007669"/>
    <property type="project" value="TreeGrafter"/>
</dbReference>
<protein>
    <recommendedName>
        <fullName evidence="16">DNA polymerase IV</fullName>
        <shortName evidence="16">Pol IV</shortName>
        <ecNumber evidence="16">2.7.7.7</ecNumber>
    </recommendedName>
</protein>
<proteinExistence type="inferred from homology"/>
<evidence type="ECO:0000256" key="14">
    <source>
        <dbReference type="ARBA" id="ARBA00023204"/>
    </source>
</evidence>
<comment type="cofactor">
    <cofactor evidence="16">
        <name>Mg(2+)</name>
        <dbReference type="ChEBI" id="CHEBI:18420"/>
    </cofactor>
    <text evidence="16">Binds 2 magnesium ions per subunit.</text>
</comment>
<evidence type="ECO:0000313" key="18">
    <source>
        <dbReference type="EMBL" id="BBO71678.1"/>
    </source>
</evidence>
<dbReference type="InterPro" id="IPR001126">
    <property type="entry name" value="UmuC"/>
</dbReference>
<comment type="similarity">
    <text evidence="2 16">Belongs to the DNA polymerase type-Y family.</text>
</comment>
<name>A0A5K7YSR2_9BACT</name>
<evidence type="ECO:0000256" key="1">
    <source>
        <dbReference type="ARBA" id="ARBA00004496"/>
    </source>
</evidence>
<keyword evidence="12 16" id="KW-0239">DNA-directed DNA polymerase</keyword>
<dbReference type="GO" id="GO:0003684">
    <property type="term" value="F:damaged DNA binding"/>
    <property type="evidence" value="ECO:0007669"/>
    <property type="project" value="InterPro"/>
</dbReference>
<evidence type="ECO:0000256" key="16">
    <source>
        <dbReference type="HAMAP-Rule" id="MF_01113"/>
    </source>
</evidence>
<dbReference type="GO" id="GO:0003887">
    <property type="term" value="F:DNA-directed DNA polymerase activity"/>
    <property type="evidence" value="ECO:0007669"/>
    <property type="project" value="UniProtKB-UniRule"/>
</dbReference>
<comment type="subcellular location">
    <subcellularLocation>
        <location evidence="1 16">Cytoplasm</location>
    </subcellularLocation>
</comment>
<sequence>MIMHIDMDAFFASVEQRDRPELKGKPLVVGGDSGRGVVAAASYEARRYGIHSAMPMFMAKQRCPGLVIVSSRKGRYGEVSRSVMATLRRYSPVVEQVSIDEAYLDAAGCGRLYGPPEAMAKTIKADIRASVALTCSIGVAPLKFLAKIASDMQKPDGLTIVDPERVPGFIARLPVEKVPGVGAHARERLRQMGIATLGDVRTINRSVLAHRLGRFGHRLVDLAHGRDPSAVTPHSPTKSISTERTLPADTRDHDQLNQHLLAQSQEVGRQLRRQGFLARTITLKLKDANFRQTTRSLTLDHPSQSSETVYRTAALLLASQPLDKAVRLIGVGASALIADTTPRQACLFPDMDPAGSGWEKVDRAVDRIAERFGRSAVCRGTLALGNEGKGKRDD</sequence>
<dbReference type="FunFam" id="3.40.1170.60:FF:000001">
    <property type="entry name" value="DNA polymerase IV"/>
    <property type="match status" value="1"/>
</dbReference>
<evidence type="ECO:0000256" key="8">
    <source>
        <dbReference type="ARBA" id="ARBA00022705"/>
    </source>
</evidence>
<keyword evidence="10 16" id="KW-0227">DNA damage</keyword>
<dbReference type="EMBL" id="AP021874">
    <property type="protein sequence ID" value="BBO71678.1"/>
    <property type="molecule type" value="Genomic_DNA"/>
</dbReference>
<dbReference type="NCBIfam" id="NF002751">
    <property type="entry name" value="PRK02794.1"/>
    <property type="match status" value="1"/>
</dbReference>
<reference evidence="18 19" key="1">
    <citation type="submission" date="2019-11" db="EMBL/GenBank/DDBJ databases">
        <title>Comparative genomics of hydrocarbon-degrading Desulfosarcina strains.</title>
        <authorList>
            <person name="Watanabe M."/>
            <person name="Kojima H."/>
            <person name="Fukui M."/>
        </authorList>
    </citation>
    <scope>NUCLEOTIDE SEQUENCE [LARGE SCALE GENOMIC DNA]</scope>
    <source>
        <strain evidence="18 19">PL12</strain>
    </source>
</reference>
<dbReference type="GO" id="GO:0006281">
    <property type="term" value="P:DNA repair"/>
    <property type="evidence" value="ECO:0007669"/>
    <property type="project" value="UniProtKB-UniRule"/>
</dbReference>
<dbReference type="GO" id="GO:0005829">
    <property type="term" value="C:cytosol"/>
    <property type="evidence" value="ECO:0007669"/>
    <property type="project" value="TreeGrafter"/>
</dbReference>
<comment type="subunit">
    <text evidence="3 16">Monomer.</text>
</comment>
<dbReference type="InterPro" id="IPR024728">
    <property type="entry name" value="PolY_HhH_motif"/>
</dbReference>
<dbReference type="InterPro" id="IPR022880">
    <property type="entry name" value="DNApol_IV"/>
</dbReference>
<keyword evidence="11 16" id="KW-0460">Magnesium</keyword>
<feature type="domain" description="UmuC" evidence="17">
    <location>
        <begin position="2"/>
        <end position="182"/>
    </location>
</feature>
<dbReference type="InterPro" id="IPR043128">
    <property type="entry name" value="Rev_trsase/Diguanyl_cyclase"/>
</dbReference>
<keyword evidence="4 16" id="KW-0515">Mutator protein</keyword>
<evidence type="ECO:0000256" key="11">
    <source>
        <dbReference type="ARBA" id="ARBA00022842"/>
    </source>
</evidence>
<evidence type="ECO:0000313" key="19">
    <source>
        <dbReference type="Proteomes" id="UP000427906"/>
    </source>
</evidence>
<dbReference type="HAMAP" id="MF_01113">
    <property type="entry name" value="DNApol_IV"/>
    <property type="match status" value="1"/>
</dbReference>
<keyword evidence="13 16" id="KW-0238">DNA-binding</keyword>
<feature type="site" description="Substrate discrimination" evidence="16">
    <location>
        <position position="11"/>
    </location>
</feature>
<dbReference type="InterPro" id="IPR050116">
    <property type="entry name" value="DNA_polymerase-Y"/>
</dbReference>
<dbReference type="Pfam" id="PF11799">
    <property type="entry name" value="IMS_C"/>
    <property type="match status" value="1"/>
</dbReference>
<dbReference type="EC" id="2.7.7.7" evidence="16"/>
<gene>
    <name evidence="18" type="primary">dinP</name>
    <name evidence="16" type="synonym">dinB</name>
    <name evidence="18" type="ORF">DSCA_56080</name>
</gene>
<dbReference type="PROSITE" id="PS50173">
    <property type="entry name" value="UMUC"/>
    <property type="match status" value="1"/>
</dbReference>
<dbReference type="Pfam" id="PF00817">
    <property type="entry name" value="IMS"/>
    <property type="match status" value="1"/>
</dbReference>
<dbReference type="PANTHER" id="PTHR11076:SF33">
    <property type="entry name" value="DNA POLYMERASE KAPPA"/>
    <property type="match status" value="1"/>
</dbReference>
<dbReference type="RefSeq" id="WP_197904680.1">
    <property type="nucleotide sequence ID" value="NZ_AP021874.1"/>
</dbReference>
<dbReference type="SUPFAM" id="SSF56672">
    <property type="entry name" value="DNA/RNA polymerases"/>
    <property type="match status" value="1"/>
</dbReference>
<keyword evidence="6 16" id="KW-0808">Transferase</keyword>
<evidence type="ECO:0000256" key="3">
    <source>
        <dbReference type="ARBA" id="ARBA00011245"/>
    </source>
</evidence>
<dbReference type="Proteomes" id="UP000427906">
    <property type="component" value="Chromosome"/>
</dbReference>
<dbReference type="Gene3D" id="3.30.1490.100">
    <property type="entry name" value="DNA polymerase, Y-family, little finger domain"/>
    <property type="match status" value="1"/>
</dbReference>
<dbReference type="FunFam" id="3.30.1490.100:FF:000004">
    <property type="entry name" value="DNA polymerase IV"/>
    <property type="match status" value="1"/>
</dbReference>
<evidence type="ECO:0000256" key="15">
    <source>
        <dbReference type="ARBA" id="ARBA00049244"/>
    </source>
</evidence>
<dbReference type="AlphaFoldDB" id="A0A5K7YSR2"/>
<comment type="function">
    <text evidence="16">Poorly processive, error-prone DNA polymerase involved in untargeted mutagenesis. Copies undamaged DNA at stalled replication forks, which arise in vivo from mismatched or misaligned primer ends. These misaligned primers can be extended by PolIV. Exhibits no 3'-5' exonuclease (proofreading) activity. May be involved in translesional synthesis, in conjunction with the beta clamp from PolIII.</text>
</comment>
<keyword evidence="5 16" id="KW-0963">Cytoplasm</keyword>
<evidence type="ECO:0000256" key="7">
    <source>
        <dbReference type="ARBA" id="ARBA00022695"/>
    </source>
</evidence>
<feature type="binding site" evidence="16">
    <location>
        <position position="100"/>
    </location>
    <ligand>
        <name>Mg(2+)</name>
        <dbReference type="ChEBI" id="CHEBI:18420"/>
    </ligand>
</feature>
<evidence type="ECO:0000256" key="5">
    <source>
        <dbReference type="ARBA" id="ARBA00022490"/>
    </source>
</evidence>
<dbReference type="GO" id="GO:0006261">
    <property type="term" value="P:DNA-templated DNA replication"/>
    <property type="evidence" value="ECO:0007669"/>
    <property type="project" value="UniProtKB-UniRule"/>
</dbReference>
<dbReference type="SUPFAM" id="SSF100879">
    <property type="entry name" value="Lesion bypass DNA polymerase (Y-family), little finger domain"/>
    <property type="match status" value="1"/>
</dbReference>
<evidence type="ECO:0000256" key="2">
    <source>
        <dbReference type="ARBA" id="ARBA00010945"/>
    </source>
</evidence>
<dbReference type="InterPro" id="IPR017961">
    <property type="entry name" value="DNA_pol_Y-fam_little_finger"/>
</dbReference>
<keyword evidence="19" id="KW-1185">Reference proteome</keyword>
<keyword evidence="7 16" id="KW-0548">Nucleotidyltransferase</keyword>
<evidence type="ECO:0000256" key="6">
    <source>
        <dbReference type="ARBA" id="ARBA00022679"/>
    </source>
</evidence>
<feature type="active site" evidence="16">
    <location>
        <position position="101"/>
    </location>
</feature>
<dbReference type="InterPro" id="IPR043502">
    <property type="entry name" value="DNA/RNA_pol_sf"/>
</dbReference>
<dbReference type="GO" id="GO:0000287">
    <property type="term" value="F:magnesium ion binding"/>
    <property type="evidence" value="ECO:0007669"/>
    <property type="project" value="UniProtKB-UniRule"/>
</dbReference>
<dbReference type="Gene3D" id="3.30.70.270">
    <property type="match status" value="1"/>
</dbReference>
<dbReference type="InterPro" id="IPR036775">
    <property type="entry name" value="DNA_pol_Y-fam_lit_finger_sf"/>
</dbReference>
<evidence type="ECO:0000256" key="12">
    <source>
        <dbReference type="ARBA" id="ARBA00022932"/>
    </source>
</evidence>
<comment type="catalytic activity">
    <reaction evidence="15 16">
        <text>DNA(n) + a 2'-deoxyribonucleoside 5'-triphosphate = DNA(n+1) + diphosphate</text>
        <dbReference type="Rhea" id="RHEA:22508"/>
        <dbReference type="Rhea" id="RHEA-COMP:17339"/>
        <dbReference type="Rhea" id="RHEA-COMP:17340"/>
        <dbReference type="ChEBI" id="CHEBI:33019"/>
        <dbReference type="ChEBI" id="CHEBI:61560"/>
        <dbReference type="ChEBI" id="CHEBI:173112"/>
        <dbReference type="EC" id="2.7.7.7"/>
    </reaction>
</comment>
<keyword evidence="8 16" id="KW-0235">DNA replication</keyword>
<dbReference type="CDD" id="cd03586">
    <property type="entry name" value="PolY_Pol_IV_kappa"/>
    <property type="match status" value="1"/>
</dbReference>
<evidence type="ECO:0000256" key="4">
    <source>
        <dbReference type="ARBA" id="ARBA00022457"/>
    </source>
</evidence>
<dbReference type="Pfam" id="PF11798">
    <property type="entry name" value="IMS_HHH"/>
    <property type="match status" value="1"/>
</dbReference>
<dbReference type="Gene3D" id="1.10.150.20">
    <property type="entry name" value="5' to 3' exonuclease, C-terminal subdomain"/>
    <property type="match status" value="1"/>
</dbReference>
<dbReference type="GO" id="GO:0009432">
    <property type="term" value="P:SOS response"/>
    <property type="evidence" value="ECO:0007669"/>
    <property type="project" value="TreeGrafter"/>
</dbReference>
<evidence type="ECO:0000259" key="17">
    <source>
        <dbReference type="PROSITE" id="PS50173"/>
    </source>
</evidence>
<evidence type="ECO:0000256" key="13">
    <source>
        <dbReference type="ARBA" id="ARBA00023125"/>
    </source>
</evidence>
<keyword evidence="9 16" id="KW-0479">Metal-binding</keyword>
<dbReference type="PANTHER" id="PTHR11076">
    <property type="entry name" value="DNA REPAIR POLYMERASE UMUC / TRANSFERASE FAMILY MEMBER"/>
    <property type="match status" value="1"/>
</dbReference>
<evidence type="ECO:0000256" key="10">
    <source>
        <dbReference type="ARBA" id="ARBA00022763"/>
    </source>
</evidence>
<accession>A0A5K7YSR2</accession>
<organism evidence="18 19">
    <name type="scientific">Desulfosarcina alkanivorans</name>
    <dbReference type="NCBI Taxonomy" id="571177"/>
    <lineage>
        <taxon>Bacteria</taxon>
        <taxon>Pseudomonadati</taxon>
        <taxon>Thermodesulfobacteriota</taxon>
        <taxon>Desulfobacteria</taxon>
        <taxon>Desulfobacterales</taxon>
        <taxon>Desulfosarcinaceae</taxon>
        <taxon>Desulfosarcina</taxon>
    </lineage>
</organism>